<name>A0ABQ5XHX7_9GAMM</name>
<proteinExistence type="predicted"/>
<sequence length="145" mass="16320">MRHHQGADGQALMATGKRKLATEFLQFLADIYDPATGAVSCMRLAGCLGMTETALRRRWLRRGVRVSWEQFADELLSVLDAAQLQRRDLNQAIDWYFNAPIEQCGSKTADELVVAGEAGRLLRELDTCGVWMHATLDWARARLRA</sequence>
<organism evidence="1 2">
    <name type="scientific">Dyella acidisoli</name>
    <dbReference type="NCBI Taxonomy" id="1867834"/>
    <lineage>
        <taxon>Bacteria</taxon>
        <taxon>Pseudomonadati</taxon>
        <taxon>Pseudomonadota</taxon>
        <taxon>Gammaproteobacteria</taxon>
        <taxon>Lysobacterales</taxon>
        <taxon>Rhodanobacteraceae</taxon>
        <taxon>Dyella</taxon>
    </lineage>
</organism>
<evidence type="ECO:0000313" key="2">
    <source>
        <dbReference type="Proteomes" id="UP001156670"/>
    </source>
</evidence>
<keyword evidence="2" id="KW-1185">Reference proteome</keyword>
<gene>
    <name evidence="1" type="ORF">GCM10007901_02350</name>
</gene>
<comment type="caution">
    <text evidence="1">The sequence shown here is derived from an EMBL/GenBank/DDBJ whole genome shotgun (WGS) entry which is preliminary data.</text>
</comment>
<accession>A0ABQ5XHX7</accession>
<dbReference type="EMBL" id="BSOB01000004">
    <property type="protein sequence ID" value="GLQ91285.1"/>
    <property type="molecule type" value="Genomic_DNA"/>
</dbReference>
<dbReference type="Proteomes" id="UP001156670">
    <property type="component" value="Unassembled WGS sequence"/>
</dbReference>
<evidence type="ECO:0000313" key="1">
    <source>
        <dbReference type="EMBL" id="GLQ91285.1"/>
    </source>
</evidence>
<protein>
    <submittedName>
        <fullName evidence="1">Uncharacterized protein</fullName>
    </submittedName>
</protein>
<reference evidence="2" key="1">
    <citation type="journal article" date="2019" name="Int. J. Syst. Evol. Microbiol.">
        <title>The Global Catalogue of Microorganisms (GCM) 10K type strain sequencing project: providing services to taxonomists for standard genome sequencing and annotation.</title>
        <authorList>
            <consortium name="The Broad Institute Genomics Platform"/>
            <consortium name="The Broad Institute Genome Sequencing Center for Infectious Disease"/>
            <person name="Wu L."/>
            <person name="Ma J."/>
        </authorList>
    </citation>
    <scope>NUCLEOTIDE SEQUENCE [LARGE SCALE GENOMIC DNA]</scope>
    <source>
        <strain evidence="2">NBRC 111980</strain>
    </source>
</reference>